<keyword evidence="1" id="KW-1133">Transmembrane helix</keyword>
<keyword evidence="1" id="KW-0812">Transmembrane</keyword>
<accession>A0A7T9DJE1</accession>
<keyword evidence="1" id="KW-0472">Membrane</keyword>
<proteinExistence type="predicted"/>
<organism evidence="2">
    <name type="scientific">Candidatus Iainarchaeum sp</name>
    <dbReference type="NCBI Taxonomy" id="3101447"/>
    <lineage>
        <taxon>Archaea</taxon>
        <taxon>Candidatus Iainarchaeota</taxon>
        <taxon>Candidatus Iainarchaeia</taxon>
        <taxon>Candidatus Iainarchaeales</taxon>
        <taxon>Candidatus Iainarchaeaceae</taxon>
        <taxon>Candidatus Iainarchaeum</taxon>
    </lineage>
</organism>
<name>A0A7T9DJE1_9ARCH</name>
<evidence type="ECO:0000313" key="2">
    <source>
        <dbReference type="EMBL" id="QQR92382.1"/>
    </source>
</evidence>
<protein>
    <submittedName>
        <fullName evidence="2">Uncharacterized protein</fullName>
    </submittedName>
</protein>
<evidence type="ECO:0000256" key="1">
    <source>
        <dbReference type="SAM" id="Phobius"/>
    </source>
</evidence>
<gene>
    <name evidence="2" type="ORF">IPJ89_04465</name>
</gene>
<dbReference type="EMBL" id="CP064981">
    <property type="protein sequence ID" value="QQR92382.1"/>
    <property type="molecule type" value="Genomic_DNA"/>
</dbReference>
<dbReference type="Proteomes" id="UP000596004">
    <property type="component" value="Chromosome"/>
</dbReference>
<feature type="transmembrane region" description="Helical" evidence="1">
    <location>
        <begin position="7"/>
        <end position="25"/>
    </location>
</feature>
<dbReference type="AlphaFoldDB" id="A0A7T9DJE1"/>
<sequence>MAERSTGIILIIALIIIAGGAWYFFINQPASPSNTTSTSTFTDGFSAIQRAHAFPMQGMDEGYFTRMLDMTAAEQQTTTAAIRSIHDSLITQSNDTAYRLSQITSIINSILAATDARGELNAANDQILALELDDYCDHLPLFTQRDQAGERMLTSLRQAQAAIQTFVNNYPAEAAQLQLTTNALQFGDYENDMTNAKAATQSLAQACTGGI</sequence>
<reference evidence="2" key="1">
    <citation type="submission" date="2020-11" db="EMBL/GenBank/DDBJ databases">
        <title>Connecting structure to function with the recovery of over 1000 high-quality activated sludge metagenome-assembled genomes encoding full-length rRNA genes using long-read sequencing.</title>
        <authorList>
            <person name="Singleton C.M."/>
            <person name="Petriglieri F."/>
            <person name="Kristensen J.M."/>
            <person name="Kirkegaard R.H."/>
            <person name="Michaelsen T.Y."/>
            <person name="Andersen M.H."/>
            <person name="Karst S.M."/>
            <person name="Dueholm M.S."/>
            <person name="Nielsen P.H."/>
            <person name="Albertsen M."/>
        </authorList>
    </citation>
    <scope>NUCLEOTIDE SEQUENCE</scope>
    <source>
        <strain evidence="2">Fred_18-Q3-R57-64_BAT3C.431</strain>
    </source>
</reference>